<keyword evidence="9" id="KW-1185">Reference proteome</keyword>
<evidence type="ECO:0000259" key="7">
    <source>
        <dbReference type="PROSITE" id="PS50811"/>
    </source>
</evidence>
<dbReference type="EMBL" id="CP097508">
    <property type="protein sequence ID" value="URE13980.1"/>
    <property type="molecule type" value="Genomic_DNA"/>
</dbReference>
<keyword evidence="5" id="KW-0539">Nucleus</keyword>
<evidence type="ECO:0000256" key="6">
    <source>
        <dbReference type="SAM" id="MobiDB-lite"/>
    </source>
</evidence>
<keyword evidence="4" id="KW-0804">Transcription</keyword>
<dbReference type="SMART" id="SM00774">
    <property type="entry name" value="WRKY"/>
    <property type="match status" value="1"/>
</dbReference>
<dbReference type="Gene3D" id="2.20.25.80">
    <property type="entry name" value="WRKY domain"/>
    <property type="match status" value="1"/>
</dbReference>
<evidence type="ECO:0000256" key="5">
    <source>
        <dbReference type="ARBA" id="ARBA00023242"/>
    </source>
</evidence>
<dbReference type="PROSITE" id="PS50811">
    <property type="entry name" value="WRKY"/>
    <property type="match status" value="1"/>
</dbReference>
<proteinExistence type="predicted"/>
<gene>
    <name evidence="8" type="ORF">MUK42_10512</name>
</gene>
<dbReference type="OrthoDB" id="773436at2759"/>
<feature type="region of interest" description="Disordered" evidence="6">
    <location>
        <begin position="1"/>
        <end position="85"/>
    </location>
</feature>
<sequence>MTGSCSNELGAYEADEVGDASEANDGRPVSAGSIDDSQPLRSSAPCPKRCRRAVQKRVVTMPISEAKGGGEGAPPPDSWTWRKYGQKPIKGSPYPRGYYRCSSSKGCPARKQVERSRVDPAVIVVTYSFDHNHTWALPRNHHHKHAAARPDEQLPPPPQLGQSGTPDSAERDEKFSDPIAEEESALTVDARGGFPWFADVCSTPSASPSVDNSHELLYGSVIFAGAAAALPEELEEQAAGGGSGAEEDSLFAGLGELPEYSVVLRRGLCRRRGWGPPGDGHPRRRSDREEQPCGVRLADLPSFVVDVHRSSSS</sequence>
<dbReference type="SUPFAM" id="SSF118290">
    <property type="entry name" value="WRKY DNA-binding domain"/>
    <property type="match status" value="1"/>
</dbReference>
<dbReference type="PANTHER" id="PTHR32096">
    <property type="entry name" value="WRKY TRANSCRIPTION FACTOR 30-RELATED-RELATED"/>
    <property type="match status" value="1"/>
</dbReference>
<keyword evidence="3" id="KW-0238">DNA-binding</keyword>
<dbReference type="GO" id="GO:0003700">
    <property type="term" value="F:DNA-binding transcription factor activity"/>
    <property type="evidence" value="ECO:0007669"/>
    <property type="project" value="InterPro"/>
</dbReference>
<feature type="region of interest" description="Disordered" evidence="6">
    <location>
        <begin position="270"/>
        <end position="294"/>
    </location>
</feature>
<dbReference type="FunFam" id="2.20.25.80:FF:000004">
    <property type="entry name" value="WRKY transcription factor 65"/>
    <property type="match status" value="1"/>
</dbReference>
<comment type="subcellular location">
    <subcellularLocation>
        <location evidence="1">Nucleus</location>
    </subcellularLocation>
</comment>
<evidence type="ECO:0000256" key="3">
    <source>
        <dbReference type="ARBA" id="ARBA00023125"/>
    </source>
</evidence>
<dbReference type="PANTHER" id="PTHR32096:SF19">
    <property type="entry name" value="OS01G0750100 PROTEIN"/>
    <property type="match status" value="1"/>
</dbReference>
<dbReference type="GO" id="GO:0000976">
    <property type="term" value="F:transcription cis-regulatory region binding"/>
    <property type="evidence" value="ECO:0007669"/>
    <property type="project" value="TreeGrafter"/>
</dbReference>
<organism evidence="8 9">
    <name type="scientific">Musa troglodytarum</name>
    <name type="common">fe'i banana</name>
    <dbReference type="NCBI Taxonomy" id="320322"/>
    <lineage>
        <taxon>Eukaryota</taxon>
        <taxon>Viridiplantae</taxon>
        <taxon>Streptophyta</taxon>
        <taxon>Embryophyta</taxon>
        <taxon>Tracheophyta</taxon>
        <taxon>Spermatophyta</taxon>
        <taxon>Magnoliopsida</taxon>
        <taxon>Liliopsida</taxon>
        <taxon>Zingiberales</taxon>
        <taxon>Musaceae</taxon>
        <taxon>Musa</taxon>
    </lineage>
</organism>
<evidence type="ECO:0000256" key="2">
    <source>
        <dbReference type="ARBA" id="ARBA00023015"/>
    </source>
</evidence>
<evidence type="ECO:0000313" key="9">
    <source>
        <dbReference type="Proteomes" id="UP001055439"/>
    </source>
</evidence>
<feature type="domain" description="WRKY" evidence="7">
    <location>
        <begin position="77"/>
        <end position="136"/>
    </location>
</feature>
<dbReference type="InterPro" id="IPR044810">
    <property type="entry name" value="WRKY_plant"/>
</dbReference>
<dbReference type="InterPro" id="IPR003657">
    <property type="entry name" value="WRKY_dom"/>
</dbReference>
<evidence type="ECO:0000256" key="1">
    <source>
        <dbReference type="ARBA" id="ARBA00004123"/>
    </source>
</evidence>
<protein>
    <submittedName>
        <fullName evidence="8">WRKY transcription factor</fullName>
    </submittedName>
</protein>
<dbReference type="InterPro" id="IPR036576">
    <property type="entry name" value="WRKY_dom_sf"/>
</dbReference>
<dbReference type="Pfam" id="PF03106">
    <property type="entry name" value="WRKY"/>
    <property type="match status" value="1"/>
</dbReference>
<name>A0A9E7GGC2_9LILI</name>
<dbReference type="AlphaFoldDB" id="A0A9E7GGC2"/>
<evidence type="ECO:0000256" key="4">
    <source>
        <dbReference type="ARBA" id="ARBA00023163"/>
    </source>
</evidence>
<reference evidence="8" key="1">
    <citation type="submission" date="2022-05" db="EMBL/GenBank/DDBJ databases">
        <title>The Musa troglodytarum L. genome provides insights into the mechanism of non-climacteric behaviour and enrichment of carotenoids.</title>
        <authorList>
            <person name="Wang J."/>
        </authorList>
    </citation>
    <scope>NUCLEOTIDE SEQUENCE</scope>
    <source>
        <tissue evidence="8">Leaf</tissue>
    </source>
</reference>
<keyword evidence="2" id="KW-0805">Transcription regulation</keyword>
<dbReference type="GO" id="GO:0005634">
    <property type="term" value="C:nucleus"/>
    <property type="evidence" value="ECO:0007669"/>
    <property type="project" value="UniProtKB-SubCell"/>
</dbReference>
<feature type="region of interest" description="Disordered" evidence="6">
    <location>
        <begin position="141"/>
        <end position="184"/>
    </location>
</feature>
<dbReference type="Proteomes" id="UP001055439">
    <property type="component" value="Chromosome 6"/>
</dbReference>
<evidence type="ECO:0000313" key="8">
    <source>
        <dbReference type="EMBL" id="URE13980.1"/>
    </source>
</evidence>
<accession>A0A9E7GGC2</accession>